<feature type="compositionally biased region" description="Pro residues" evidence="9">
    <location>
        <begin position="1946"/>
        <end position="1956"/>
    </location>
</feature>
<evidence type="ECO:0000259" key="11">
    <source>
        <dbReference type="PROSITE" id="PS51194"/>
    </source>
</evidence>
<dbReference type="InterPro" id="IPR038718">
    <property type="entry name" value="SNF2-like_sf"/>
</dbReference>
<dbReference type="OrthoDB" id="2020972at2759"/>
<feature type="compositionally biased region" description="Polar residues" evidence="9">
    <location>
        <begin position="1893"/>
        <end position="1931"/>
    </location>
</feature>
<dbReference type="GO" id="GO:0005634">
    <property type="term" value="C:nucleus"/>
    <property type="evidence" value="ECO:0007669"/>
    <property type="project" value="UniProtKB-SubCell"/>
</dbReference>
<accession>A0A2J6RDT5</accession>
<feature type="region of interest" description="Disordered" evidence="9">
    <location>
        <begin position="807"/>
        <end position="835"/>
    </location>
</feature>
<evidence type="ECO:0000256" key="1">
    <source>
        <dbReference type="ARBA" id="ARBA00004123"/>
    </source>
</evidence>
<dbReference type="STRING" id="1149755.A0A2J6RDT5"/>
<feature type="region of interest" description="Disordered" evidence="9">
    <location>
        <begin position="1893"/>
        <end position="2036"/>
    </location>
</feature>
<feature type="region of interest" description="Disordered" evidence="9">
    <location>
        <begin position="683"/>
        <end position="782"/>
    </location>
</feature>
<dbReference type="SMART" id="SM00490">
    <property type="entry name" value="HELICc"/>
    <property type="match status" value="1"/>
</dbReference>
<dbReference type="GO" id="GO:0005524">
    <property type="term" value="F:ATP binding"/>
    <property type="evidence" value="ECO:0007669"/>
    <property type="project" value="UniProtKB-KW"/>
</dbReference>
<protein>
    <submittedName>
        <fullName evidence="12">Uncharacterized protein</fullName>
    </submittedName>
</protein>
<evidence type="ECO:0000313" key="12">
    <source>
        <dbReference type="EMBL" id="PMD36677.1"/>
    </source>
</evidence>
<evidence type="ECO:0000259" key="10">
    <source>
        <dbReference type="PROSITE" id="PS51192"/>
    </source>
</evidence>
<feature type="compositionally biased region" description="Acidic residues" evidence="9">
    <location>
        <begin position="698"/>
        <end position="724"/>
    </location>
</feature>
<feature type="domain" description="Helicase ATP-binding" evidence="10">
    <location>
        <begin position="1190"/>
        <end position="1395"/>
    </location>
</feature>
<dbReference type="GO" id="GO:0016887">
    <property type="term" value="F:ATP hydrolysis activity"/>
    <property type="evidence" value="ECO:0007669"/>
    <property type="project" value="InterPro"/>
</dbReference>
<dbReference type="PROSITE" id="PS51194">
    <property type="entry name" value="HELICASE_CTER"/>
    <property type="match status" value="1"/>
</dbReference>
<evidence type="ECO:0000256" key="4">
    <source>
        <dbReference type="ARBA" id="ARBA00022801"/>
    </source>
</evidence>
<feature type="region of interest" description="Disordered" evidence="9">
    <location>
        <begin position="2136"/>
        <end position="2169"/>
    </location>
</feature>
<feature type="compositionally biased region" description="Polar residues" evidence="9">
    <location>
        <begin position="1982"/>
        <end position="2015"/>
    </location>
</feature>
<keyword evidence="3" id="KW-0547">Nucleotide-binding</keyword>
<evidence type="ECO:0000256" key="9">
    <source>
        <dbReference type="SAM" id="MobiDB-lite"/>
    </source>
</evidence>
<dbReference type="InterPro" id="IPR056026">
    <property type="entry name" value="DUF7607"/>
</dbReference>
<feature type="compositionally biased region" description="Basic and acidic residues" evidence="9">
    <location>
        <begin position="319"/>
        <end position="334"/>
    </location>
</feature>
<dbReference type="InterPro" id="IPR049730">
    <property type="entry name" value="SNF2/RAD54-like_C"/>
</dbReference>
<feature type="region of interest" description="Disordered" evidence="9">
    <location>
        <begin position="304"/>
        <end position="365"/>
    </location>
</feature>
<feature type="compositionally biased region" description="Polar residues" evidence="9">
    <location>
        <begin position="764"/>
        <end position="778"/>
    </location>
</feature>
<dbReference type="PROSITE" id="PS51192">
    <property type="entry name" value="HELICASE_ATP_BIND_1"/>
    <property type="match status" value="1"/>
</dbReference>
<sequence length="2331" mass="258828">MTNFTFAGRGASVALWLDQLPTPPMIPATASLSTMATSEVGGDPWDWDVDRVVRELCTAHRSWQPQSAGQTISNPSSLEQALRYHEVSGCVLLEHVDDTVMKDDLGLTVLGRRAFVRSAITELRLLSAKYQAYQRSHHPENAASELSRGIQDFLQRFPAHVSASGELVGQAQQPSSSIREHVPGRNVNVLNPNYTSTDEATNKRRKLASPDPADELEPQFEHDMQDQAEDNFDETVEPHVTVDEPATVSIDVNGKKRKRIAPTLISSAIDPNRDQKLLAEADNIANETLQSLHGRDLLIGMNSQENATPISVPPSDTIYRSRDDSEDHQPRNKVAEPAASSVGGVTSHKSLESTRMPGSGSLSKGYLGKRKLPVDDLFYKGIAVGHELTPFDEATEFVQPPENISAGRRLYVHGLMRNFLRAERQVFVRNGKLFSALRPYPEKLAPRFQQPSFTLYATGKDGQIRASRQEVPSWPEIDSSAITKHFETATDENKVNFNPLSSDMFNSDSLDYSNLEKYKYLEGGDVVLPKYGESDEENEYDLATWKEIEEERGELERPIRKTRKSLISHEDVNDAIDEGIAELVAKWNLKMRPKREKRAFRLWKKSRIQCTKKEQIVAAHKDLDHILARITKMRNEILNDIWTNKQQVCKQTRIMELSIFAREDLAFKIATLEQKVAPEKIAHTPSVAGSKKSTILSDDGEEGESIGGESEEVSSDDDMDDFVVPDETLPTIEEERHELNLADSEDEDGENNENGENEEDATMSDASVPNASADSPSTPIRHIRLKVSKKRKHSIEEAFSDVEDYELFSPPSANNISTPDIKDEEPKLPSLPPRAANAVPEMVDLTMTSSDDAPARNEIVNLITPQKRKKPLVRLFNRNSPFSSSPITLSDSNNEAASNDTMPDPGNMPPYNNPAAIAKYSFRAWARSFDKERLLIKVFHMMDEAKRATFFEFIPDISEMDLWSNMTQVIDSFIAGDRSVRGVDASTHEIITGFIRLFVMYVDGRYHPDRQLPTKDKLKKVLGQKDPLFGPFYKLCCHMESYFDHSKHYEPSMPSRLLHGGTTGDDDEDGEPLSAIRRRPRDTTTSEEEIANAETPHKKRKKPIFEDAKARDMREQIQIRLAEQEKRRKVLQDRLAKSGHANDESRGMIIINDAAAEDQGFVLVHKHIARRIKKHQIQGVRFMWNQIVAPGDTETMQGCLLAHTMGLGKTMQVITLLVAIAEAAASTDPKVSNQIPESLKVSRTLVLCPPGLINNWMDELLTWIPDDMLETLNPTKIDASVKVPQRLGAIEDWYLDGGVLVVGYEMFRALITNKTVKGRDSSLLTEEEHEQVQKHLLEGPNIIIADEAHKMKNATAAITIAASKFRSKSRIALTGSPLANNVEEYHTMIEWVSQNYLGPIVEFRAKYVEPIQQGLWQDSTPYERRQGLKMLGVLTKDLAPKVDRADMSVLRNDLPLKKEFVITVPLTEIQRKAYSIYVRSMIAGSGYSRTKAGEVKQTTIWHWLAVLSLLCNHPDCFNAKLNDRKQDARKEIAAASTAPNSRNVTDVDEVDSELNAAVWKEGVSQHLIDEETKLFEDEAPDLKSIDLSNKVKILCQILDASNAAGDKVLVFSQSIPTLDFLDDLCWRQNRKYARLDGSTPMAKRQDMTKEFNKGNTQIYLISTAAGGLGLNLPSANRVVIFDFKFNPIMEEQAVGRAYRIGQTKPTFVYKFVAGGTFEDSIHNKAIFKMQLASRVIDKKNPVAYATRKLSDFLFEPKDVPQKELTKCIGDDPLVLDKILKSQSDNPIIRAIVKSDDFERDDDDNLTVEELKEVQQLLSDEQLKRSNPAKWSELQLKRSLAFHAEAQRQGSALQAQRQAQPNNTLANRPLSVGQVVHHSLPAQSVNRQQNHAAIPSSLNSTGPADTTTSNSGSSVRGGTLPAHSSVQISKPTPSLVPDQVAGSLMPVEPPLPAPAPIPSTNQHIPNKAHNLGRYKAPVASKPSLRSGSPVAGTNTKIRTPSPENEEISSVQKSPASTKGAMSPPSSSPSRVGPGTSEAWRKLGRDLDAILVEASKRHSGSTDFATDTQRDDKIAQISLALKGLVKKRTIGENAQEKAMRAIIAELRADSIKCHALLTSQLRVQLFVQEILQTTLTVASKTRQPSSPSSNSADDITKVCNSQTSQQSQQVPISNLMQPAAEVEKRAAAGFVNSAPLSSSTLQPIPPFKKALISELELAPPLPRQEGEVSSGDSNLGLPVTQQHILSGGMEHEKDVTFAADARSVSSDGPPPTESTFKRLFNFLPSSLTHLNLERHVPRHEPPTSSPGPVTSHAGFQPQAKQQREVQEPSPLGG</sequence>
<feature type="domain" description="Helicase C-terminal" evidence="11">
    <location>
        <begin position="1593"/>
        <end position="1750"/>
    </location>
</feature>
<dbReference type="InterPro" id="IPR000330">
    <property type="entry name" value="SNF2_N"/>
</dbReference>
<organism evidence="12 13">
    <name type="scientific">Hyaloscypha variabilis (strain UAMH 11265 / GT02V1 / F)</name>
    <name type="common">Meliniomyces variabilis</name>
    <dbReference type="NCBI Taxonomy" id="1149755"/>
    <lineage>
        <taxon>Eukaryota</taxon>
        <taxon>Fungi</taxon>
        <taxon>Dikarya</taxon>
        <taxon>Ascomycota</taxon>
        <taxon>Pezizomycotina</taxon>
        <taxon>Leotiomycetes</taxon>
        <taxon>Helotiales</taxon>
        <taxon>Hyaloscyphaceae</taxon>
        <taxon>Hyaloscypha</taxon>
        <taxon>Hyaloscypha variabilis</taxon>
    </lineage>
</organism>
<evidence type="ECO:0000256" key="5">
    <source>
        <dbReference type="ARBA" id="ARBA00022806"/>
    </source>
</evidence>
<evidence type="ECO:0000256" key="7">
    <source>
        <dbReference type="ARBA" id="ARBA00023125"/>
    </source>
</evidence>
<dbReference type="Proteomes" id="UP000235786">
    <property type="component" value="Unassembled WGS sequence"/>
</dbReference>
<keyword evidence="6" id="KW-0067">ATP-binding</keyword>
<evidence type="ECO:0000256" key="3">
    <source>
        <dbReference type="ARBA" id="ARBA00022741"/>
    </source>
</evidence>
<dbReference type="Pfam" id="PF00271">
    <property type="entry name" value="Helicase_C"/>
    <property type="match status" value="1"/>
</dbReference>
<dbReference type="SUPFAM" id="SSF52540">
    <property type="entry name" value="P-loop containing nucleoside triphosphate hydrolases"/>
    <property type="match status" value="2"/>
</dbReference>
<comment type="subcellular location">
    <subcellularLocation>
        <location evidence="1">Nucleus</location>
    </subcellularLocation>
</comment>
<reference evidence="12 13" key="1">
    <citation type="submission" date="2016-04" db="EMBL/GenBank/DDBJ databases">
        <title>A degradative enzymes factory behind the ericoid mycorrhizal symbiosis.</title>
        <authorList>
            <consortium name="DOE Joint Genome Institute"/>
            <person name="Martino E."/>
            <person name="Morin E."/>
            <person name="Grelet G."/>
            <person name="Kuo A."/>
            <person name="Kohler A."/>
            <person name="Daghino S."/>
            <person name="Barry K."/>
            <person name="Choi C."/>
            <person name="Cichocki N."/>
            <person name="Clum A."/>
            <person name="Copeland A."/>
            <person name="Hainaut M."/>
            <person name="Haridas S."/>
            <person name="Labutti K."/>
            <person name="Lindquist E."/>
            <person name="Lipzen A."/>
            <person name="Khouja H.-R."/>
            <person name="Murat C."/>
            <person name="Ohm R."/>
            <person name="Olson A."/>
            <person name="Spatafora J."/>
            <person name="Veneault-Fourrey C."/>
            <person name="Henrissat B."/>
            <person name="Grigoriev I."/>
            <person name="Martin F."/>
            <person name="Perotto S."/>
        </authorList>
    </citation>
    <scope>NUCLEOTIDE SEQUENCE [LARGE SCALE GENOMIC DNA]</scope>
    <source>
        <strain evidence="12 13">F</strain>
    </source>
</reference>
<dbReference type="GO" id="GO:0004386">
    <property type="term" value="F:helicase activity"/>
    <property type="evidence" value="ECO:0007669"/>
    <property type="project" value="UniProtKB-KW"/>
</dbReference>
<keyword evidence="8" id="KW-0539">Nucleus</keyword>
<dbReference type="EMBL" id="KZ613950">
    <property type="protein sequence ID" value="PMD36677.1"/>
    <property type="molecule type" value="Genomic_DNA"/>
</dbReference>
<feature type="region of interest" description="Disordered" evidence="9">
    <location>
        <begin position="1054"/>
        <end position="1111"/>
    </location>
</feature>
<dbReference type="GO" id="GO:0003677">
    <property type="term" value="F:DNA binding"/>
    <property type="evidence" value="ECO:0007669"/>
    <property type="project" value="UniProtKB-KW"/>
</dbReference>
<dbReference type="InterPro" id="IPR014001">
    <property type="entry name" value="Helicase_ATP-bd"/>
</dbReference>
<dbReference type="Gene3D" id="3.40.50.10810">
    <property type="entry name" value="Tandem AAA-ATPase domain"/>
    <property type="match status" value="1"/>
</dbReference>
<keyword evidence="13" id="KW-1185">Reference proteome</keyword>
<evidence type="ECO:0000256" key="8">
    <source>
        <dbReference type="ARBA" id="ARBA00023242"/>
    </source>
</evidence>
<dbReference type="PANTHER" id="PTHR45797:SF1">
    <property type="entry name" value="HELICASE ARIP4"/>
    <property type="match status" value="1"/>
</dbReference>
<keyword evidence="5" id="KW-0347">Helicase</keyword>
<dbReference type="InterPro" id="IPR027417">
    <property type="entry name" value="P-loop_NTPase"/>
</dbReference>
<dbReference type="Pfam" id="PF00176">
    <property type="entry name" value="SNF2-rel_dom"/>
    <property type="match status" value="1"/>
</dbReference>
<feature type="compositionally biased region" description="Basic and acidic residues" evidence="9">
    <location>
        <begin position="2289"/>
        <end position="2299"/>
    </location>
</feature>
<feature type="compositionally biased region" description="Acidic residues" evidence="9">
    <location>
        <begin position="743"/>
        <end position="762"/>
    </location>
</feature>
<dbReference type="InterPro" id="IPR044574">
    <property type="entry name" value="ARIP4-like"/>
</dbReference>
<dbReference type="Gene3D" id="3.40.50.300">
    <property type="entry name" value="P-loop containing nucleotide triphosphate hydrolases"/>
    <property type="match status" value="1"/>
</dbReference>
<keyword evidence="7" id="KW-0238">DNA-binding</keyword>
<comment type="similarity">
    <text evidence="2">Belongs to the SNF2/RAD54 helicase family.</text>
</comment>
<evidence type="ECO:0000256" key="2">
    <source>
        <dbReference type="ARBA" id="ARBA00007025"/>
    </source>
</evidence>
<dbReference type="PANTHER" id="PTHR45797">
    <property type="entry name" value="RAD54-LIKE"/>
    <property type="match status" value="1"/>
</dbReference>
<feature type="region of interest" description="Disordered" evidence="9">
    <location>
        <begin position="191"/>
        <end position="217"/>
    </location>
</feature>
<proteinExistence type="inferred from homology"/>
<keyword evidence="4" id="KW-0378">Hydrolase</keyword>
<dbReference type="InterPro" id="IPR001650">
    <property type="entry name" value="Helicase_C-like"/>
</dbReference>
<dbReference type="CDD" id="cd18007">
    <property type="entry name" value="DEXHc_ATRX-like"/>
    <property type="match status" value="1"/>
</dbReference>
<dbReference type="SMART" id="SM00487">
    <property type="entry name" value="DEXDc"/>
    <property type="match status" value="1"/>
</dbReference>
<name>A0A2J6RDT5_HYAVF</name>
<gene>
    <name evidence="12" type="ORF">L207DRAFT_532282</name>
</gene>
<evidence type="ECO:0000313" key="13">
    <source>
        <dbReference type="Proteomes" id="UP000235786"/>
    </source>
</evidence>
<feature type="region of interest" description="Disordered" evidence="9">
    <location>
        <begin position="2289"/>
        <end position="2331"/>
    </location>
</feature>
<evidence type="ECO:0000256" key="6">
    <source>
        <dbReference type="ARBA" id="ARBA00022840"/>
    </source>
</evidence>
<dbReference type="Pfam" id="PF24580">
    <property type="entry name" value="DUF7607"/>
    <property type="match status" value="1"/>
</dbReference>
<dbReference type="CDD" id="cd18793">
    <property type="entry name" value="SF2_C_SNF"/>
    <property type="match status" value="1"/>
</dbReference>